<feature type="compositionally biased region" description="Basic and acidic residues" evidence="1">
    <location>
        <begin position="31"/>
        <end position="46"/>
    </location>
</feature>
<evidence type="ECO:0000256" key="1">
    <source>
        <dbReference type="SAM" id="MobiDB-lite"/>
    </source>
</evidence>
<evidence type="ECO:0000313" key="2">
    <source>
        <dbReference type="Proteomes" id="UP000504612"/>
    </source>
</evidence>
<evidence type="ECO:0000313" key="3">
    <source>
        <dbReference type="RefSeq" id="XP_026523030.1"/>
    </source>
</evidence>
<proteinExistence type="predicted"/>
<dbReference type="GeneID" id="113411932"/>
<protein>
    <submittedName>
        <fullName evidence="3">Protein HEATR9</fullName>
    </submittedName>
</protein>
<dbReference type="Gene3D" id="1.25.10.10">
    <property type="entry name" value="Leucine-rich Repeat Variant"/>
    <property type="match status" value="2"/>
</dbReference>
<accession>A0A6J1TY71</accession>
<dbReference type="CTD" id="256957"/>
<keyword evidence="2" id="KW-1185">Reference proteome</keyword>
<organism evidence="2 3">
    <name type="scientific">Notechis scutatus</name>
    <name type="common">mainland tiger snake</name>
    <dbReference type="NCBI Taxonomy" id="8663"/>
    <lineage>
        <taxon>Eukaryota</taxon>
        <taxon>Metazoa</taxon>
        <taxon>Chordata</taxon>
        <taxon>Craniata</taxon>
        <taxon>Vertebrata</taxon>
        <taxon>Euteleostomi</taxon>
        <taxon>Lepidosauria</taxon>
        <taxon>Squamata</taxon>
        <taxon>Bifurcata</taxon>
        <taxon>Unidentata</taxon>
        <taxon>Episquamata</taxon>
        <taxon>Toxicofera</taxon>
        <taxon>Serpentes</taxon>
        <taxon>Colubroidea</taxon>
        <taxon>Elapidae</taxon>
        <taxon>Hydrophiinae</taxon>
        <taxon>Notechis</taxon>
    </lineage>
</organism>
<dbReference type="AlphaFoldDB" id="A0A6J1TY71"/>
<dbReference type="RefSeq" id="XP_026523030.1">
    <property type="nucleotide sequence ID" value="XM_026667245.1"/>
</dbReference>
<dbReference type="PANTHER" id="PTHR38323:SF1">
    <property type="entry name" value="PROTEIN HEATR9"/>
    <property type="match status" value="1"/>
</dbReference>
<feature type="region of interest" description="Disordered" evidence="1">
    <location>
        <begin position="31"/>
        <end position="50"/>
    </location>
</feature>
<dbReference type="InterPro" id="IPR011989">
    <property type="entry name" value="ARM-like"/>
</dbReference>
<dbReference type="KEGG" id="nss:113411932"/>
<dbReference type="InterPro" id="IPR052873">
    <property type="entry name" value="HEATR9"/>
</dbReference>
<dbReference type="Proteomes" id="UP000504612">
    <property type="component" value="Unplaced"/>
</dbReference>
<reference evidence="3" key="1">
    <citation type="submission" date="2025-08" db="UniProtKB">
        <authorList>
            <consortium name="RefSeq"/>
        </authorList>
    </citation>
    <scope>IDENTIFICATION</scope>
</reference>
<dbReference type="PANTHER" id="PTHR38323">
    <property type="entry name" value="PROTEIN HEATR9"/>
    <property type="match status" value="1"/>
</dbReference>
<name>A0A6J1TY71_9SAUR</name>
<dbReference type="InterPro" id="IPR016024">
    <property type="entry name" value="ARM-type_fold"/>
</dbReference>
<feature type="region of interest" description="Disordered" evidence="1">
    <location>
        <begin position="1"/>
        <end position="22"/>
    </location>
</feature>
<dbReference type="SUPFAM" id="SSF48371">
    <property type="entry name" value="ARM repeat"/>
    <property type="match status" value="1"/>
</dbReference>
<gene>
    <name evidence="3" type="primary">HEATR9</name>
</gene>
<dbReference type="Pfam" id="PF13646">
    <property type="entry name" value="HEAT_2"/>
    <property type="match status" value="1"/>
</dbReference>
<sequence>MGGSKMIPEILHGAKPPPKLLWSPMIERPEDEAARKAQMKTPKDSFHQVSPETYPCSPFKYRTKVYKFDPGLIPPTIVEQPDTANLKKQCPYQKKMEKAKSKSIRKKSQFLLSKFIKSAVLKRKDIYVWNETFKPERIKVLIKSLASPVELEQLYAAQALGHLGVSEESVISALRNIVQECDDTPLQYEAARSLALLGCLETCVMKVLIRHLKVASLNRREDTLAALKVVLQAWSTTPSFEYYCIGARSSLTRNLKRLVNLQEPLDNITFNAALCLGYLDKSNPIAQETMFMSLTHVERKKRFQALIMLVKHMGIMNAIVIRKVLDHLECSPVYKHRADATDLLTTIGLEIIQQEELEEDVFNVLLKKVSDEPFLIVRQKIALAIEELKMKMRVWEIVERQLKDEDDVIRKQAVITLGVLGIRHTNVFSALMEMLELDTNEAVRIQVIRAFSTLGIDNVNVRKILTKKKQGGGILGRESSKALEILDRRAEIQKELMVHSFIIQ</sequence>